<sequence>MYTPRKTYQRPASRLPATPRAQTNNEATGGRQRAESGRREPRRAFNAHLNGKTDGEK</sequence>
<evidence type="ECO:0000313" key="3">
    <source>
        <dbReference type="Proteomes" id="UP000324222"/>
    </source>
</evidence>
<keyword evidence="3" id="KW-1185">Reference proteome</keyword>
<gene>
    <name evidence="2" type="ORF">E2C01_101813</name>
</gene>
<feature type="compositionally biased region" description="Basic and acidic residues" evidence="1">
    <location>
        <begin position="32"/>
        <end position="43"/>
    </location>
</feature>
<reference evidence="2 3" key="1">
    <citation type="submission" date="2019-05" db="EMBL/GenBank/DDBJ databases">
        <title>Another draft genome of Portunus trituberculatus and its Hox gene families provides insights of decapod evolution.</title>
        <authorList>
            <person name="Jeong J.-H."/>
            <person name="Song I."/>
            <person name="Kim S."/>
            <person name="Choi T."/>
            <person name="Kim D."/>
            <person name="Ryu S."/>
            <person name="Kim W."/>
        </authorList>
    </citation>
    <scope>NUCLEOTIDE SEQUENCE [LARGE SCALE GENOMIC DNA]</scope>
    <source>
        <tissue evidence="2">Muscle</tissue>
    </source>
</reference>
<protein>
    <submittedName>
        <fullName evidence="2">Uncharacterized protein</fullName>
    </submittedName>
</protein>
<feature type="region of interest" description="Disordered" evidence="1">
    <location>
        <begin position="1"/>
        <end position="57"/>
    </location>
</feature>
<organism evidence="2 3">
    <name type="scientific">Portunus trituberculatus</name>
    <name type="common">Swimming crab</name>
    <name type="synonym">Neptunus trituberculatus</name>
    <dbReference type="NCBI Taxonomy" id="210409"/>
    <lineage>
        <taxon>Eukaryota</taxon>
        <taxon>Metazoa</taxon>
        <taxon>Ecdysozoa</taxon>
        <taxon>Arthropoda</taxon>
        <taxon>Crustacea</taxon>
        <taxon>Multicrustacea</taxon>
        <taxon>Malacostraca</taxon>
        <taxon>Eumalacostraca</taxon>
        <taxon>Eucarida</taxon>
        <taxon>Decapoda</taxon>
        <taxon>Pleocyemata</taxon>
        <taxon>Brachyura</taxon>
        <taxon>Eubrachyura</taxon>
        <taxon>Portunoidea</taxon>
        <taxon>Portunidae</taxon>
        <taxon>Portuninae</taxon>
        <taxon>Portunus</taxon>
    </lineage>
</organism>
<evidence type="ECO:0000256" key="1">
    <source>
        <dbReference type="SAM" id="MobiDB-lite"/>
    </source>
</evidence>
<proteinExistence type="predicted"/>
<dbReference type="Proteomes" id="UP000324222">
    <property type="component" value="Unassembled WGS sequence"/>
</dbReference>
<dbReference type="EMBL" id="VSRR010149045">
    <property type="protein sequence ID" value="MPD06034.1"/>
    <property type="molecule type" value="Genomic_DNA"/>
</dbReference>
<evidence type="ECO:0000313" key="2">
    <source>
        <dbReference type="EMBL" id="MPD06034.1"/>
    </source>
</evidence>
<dbReference type="AlphaFoldDB" id="A0A5B7KGT5"/>
<name>A0A5B7KGT5_PORTR</name>
<comment type="caution">
    <text evidence="2">The sequence shown here is derived from an EMBL/GenBank/DDBJ whole genome shotgun (WGS) entry which is preliminary data.</text>
</comment>
<accession>A0A5B7KGT5</accession>